<dbReference type="EMBL" id="JAGYWB010000006">
    <property type="protein sequence ID" value="KAI0520175.1"/>
    <property type="molecule type" value="Genomic_DNA"/>
</dbReference>
<dbReference type="Gene3D" id="3.30.730.10">
    <property type="entry name" value="AP2/ERF domain"/>
    <property type="match status" value="1"/>
</dbReference>
<dbReference type="AlphaFoldDB" id="A0A8T3BSF6"/>
<evidence type="ECO:0000256" key="6">
    <source>
        <dbReference type="ARBA" id="ARBA00023163"/>
    </source>
</evidence>
<name>A0A8T3BSF6_DENNO</name>
<gene>
    <name evidence="9" type="ORF">KFK09_007646</name>
</gene>
<evidence type="ECO:0000256" key="7">
    <source>
        <dbReference type="ARBA" id="ARBA00023242"/>
    </source>
</evidence>
<evidence type="ECO:0000256" key="1">
    <source>
        <dbReference type="ARBA" id="ARBA00004123"/>
    </source>
</evidence>
<feature type="domain" description="AP2/ERF" evidence="8">
    <location>
        <begin position="131"/>
        <end position="189"/>
    </location>
</feature>
<dbReference type="InterPro" id="IPR001471">
    <property type="entry name" value="AP2/ERF_dom"/>
</dbReference>
<dbReference type="InterPro" id="IPR016177">
    <property type="entry name" value="DNA-bd_dom_sf"/>
</dbReference>
<comment type="caution">
    <text evidence="9">The sequence shown here is derived from an EMBL/GenBank/DDBJ whole genome shotgun (WGS) entry which is preliminary data.</text>
</comment>
<evidence type="ECO:0000259" key="8">
    <source>
        <dbReference type="PROSITE" id="PS51032"/>
    </source>
</evidence>
<dbReference type="Pfam" id="PF00847">
    <property type="entry name" value="AP2"/>
    <property type="match status" value="1"/>
</dbReference>
<dbReference type="InterPro" id="IPR044808">
    <property type="entry name" value="ERF_plant"/>
</dbReference>
<dbReference type="PANTHER" id="PTHR31190:SF499">
    <property type="entry name" value="ETHYLENE-RESPONSIVE TRANSCRIPTION FACTOR ERF105"/>
    <property type="match status" value="1"/>
</dbReference>
<evidence type="ECO:0000256" key="4">
    <source>
        <dbReference type="ARBA" id="ARBA00023125"/>
    </source>
</evidence>
<accession>A0A8T3BSF6</accession>
<reference evidence="9" key="1">
    <citation type="journal article" date="2022" name="Front. Genet.">
        <title>Chromosome-Scale Assembly of the Dendrobium nobile Genome Provides Insights Into the Molecular Mechanism of the Biosynthesis of the Medicinal Active Ingredient of Dendrobium.</title>
        <authorList>
            <person name="Xu Q."/>
            <person name="Niu S.-C."/>
            <person name="Li K.-L."/>
            <person name="Zheng P.-J."/>
            <person name="Zhang X.-J."/>
            <person name="Jia Y."/>
            <person name="Liu Y."/>
            <person name="Niu Y.-X."/>
            <person name="Yu L.-H."/>
            <person name="Chen D.-F."/>
            <person name="Zhang G.-Q."/>
        </authorList>
    </citation>
    <scope>NUCLEOTIDE SEQUENCE</scope>
    <source>
        <tissue evidence="9">Leaf</tissue>
    </source>
</reference>
<keyword evidence="3" id="KW-0805">Transcription regulation</keyword>
<keyword evidence="4" id="KW-0238">DNA-binding</keyword>
<evidence type="ECO:0000313" key="9">
    <source>
        <dbReference type="EMBL" id="KAI0520175.1"/>
    </source>
</evidence>
<dbReference type="GO" id="GO:0006950">
    <property type="term" value="P:response to stress"/>
    <property type="evidence" value="ECO:0007669"/>
    <property type="project" value="UniProtKB-ARBA"/>
</dbReference>
<protein>
    <recommendedName>
        <fullName evidence="8">AP2/ERF domain-containing protein</fullName>
    </recommendedName>
</protein>
<dbReference type="FunFam" id="3.30.730.10:FF:000001">
    <property type="entry name" value="Ethylene-responsive transcription factor 2"/>
    <property type="match status" value="1"/>
</dbReference>
<dbReference type="Proteomes" id="UP000829196">
    <property type="component" value="Unassembled WGS sequence"/>
</dbReference>
<evidence type="ECO:0000313" key="10">
    <source>
        <dbReference type="Proteomes" id="UP000829196"/>
    </source>
</evidence>
<dbReference type="CDD" id="cd00018">
    <property type="entry name" value="AP2"/>
    <property type="match status" value="1"/>
</dbReference>
<dbReference type="SMR" id="A0A8T3BSF6"/>
<dbReference type="PANTHER" id="PTHR31190">
    <property type="entry name" value="DNA-BINDING DOMAIN"/>
    <property type="match status" value="1"/>
</dbReference>
<keyword evidence="10" id="KW-1185">Reference proteome</keyword>
<keyword evidence="2" id="KW-0936">Ethylene signaling pathway</keyword>
<evidence type="ECO:0000256" key="3">
    <source>
        <dbReference type="ARBA" id="ARBA00023015"/>
    </source>
</evidence>
<keyword evidence="6" id="KW-0804">Transcription</keyword>
<dbReference type="GO" id="GO:0005634">
    <property type="term" value="C:nucleus"/>
    <property type="evidence" value="ECO:0007669"/>
    <property type="project" value="UniProtKB-SubCell"/>
</dbReference>
<organism evidence="9 10">
    <name type="scientific">Dendrobium nobile</name>
    <name type="common">Orchid</name>
    <dbReference type="NCBI Taxonomy" id="94219"/>
    <lineage>
        <taxon>Eukaryota</taxon>
        <taxon>Viridiplantae</taxon>
        <taxon>Streptophyta</taxon>
        <taxon>Embryophyta</taxon>
        <taxon>Tracheophyta</taxon>
        <taxon>Spermatophyta</taxon>
        <taxon>Magnoliopsida</taxon>
        <taxon>Liliopsida</taxon>
        <taxon>Asparagales</taxon>
        <taxon>Orchidaceae</taxon>
        <taxon>Epidendroideae</taxon>
        <taxon>Malaxideae</taxon>
        <taxon>Dendrobiinae</taxon>
        <taxon>Dendrobium</taxon>
    </lineage>
</organism>
<keyword evidence="7" id="KW-0539">Nucleus</keyword>
<evidence type="ECO:0000256" key="2">
    <source>
        <dbReference type="ARBA" id="ARBA00022745"/>
    </source>
</evidence>
<comment type="subcellular location">
    <subcellularLocation>
        <location evidence="1">Nucleus</location>
    </subcellularLocation>
</comment>
<dbReference type="SUPFAM" id="SSF54171">
    <property type="entry name" value="DNA-binding domain"/>
    <property type="match status" value="1"/>
</dbReference>
<dbReference type="PROSITE" id="PS51032">
    <property type="entry name" value="AP2_ERF"/>
    <property type="match status" value="1"/>
</dbReference>
<dbReference type="OrthoDB" id="674504at2759"/>
<dbReference type="GO" id="GO:0003700">
    <property type="term" value="F:DNA-binding transcription factor activity"/>
    <property type="evidence" value="ECO:0007669"/>
    <property type="project" value="InterPro"/>
</dbReference>
<proteinExistence type="predicted"/>
<sequence>MASASLSALDRIRKHLLDEPPASLIDDLLAGLLTPPHSAPVPPLADLAVSDYVCQIPTLTLTPASPGPRPEMFRFSDAPTSIIQYGANPPSDTNSHLPLTIPQAAVPTVEWIDGSGGDKPPPAVELVDCRRYRGVRQRPWGKFAAEIRDAERRGSRVWLGTFDTALEAARAYDRAAFKMRGSKAILNFPNEVGNSGDWIRRSTAATGKRVREEAEMEVEGRVKREKSEGFEGNIPLAPSSWESTDVNDCFNLPPLSPHPAMGFPRLIVI</sequence>
<keyword evidence="5" id="KW-0010">Activator</keyword>
<dbReference type="SMART" id="SM00380">
    <property type="entry name" value="AP2"/>
    <property type="match status" value="1"/>
</dbReference>
<dbReference type="GO" id="GO:0000976">
    <property type="term" value="F:transcription cis-regulatory region binding"/>
    <property type="evidence" value="ECO:0007669"/>
    <property type="project" value="UniProtKB-ARBA"/>
</dbReference>
<dbReference type="GO" id="GO:0009873">
    <property type="term" value="P:ethylene-activated signaling pathway"/>
    <property type="evidence" value="ECO:0007669"/>
    <property type="project" value="UniProtKB-KW"/>
</dbReference>
<dbReference type="InterPro" id="IPR036955">
    <property type="entry name" value="AP2/ERF_dom_sf"/>
</dbReference>
<dbReference type="PRINTS" id="PR00367">
    <property type="entry name" value="ETHRSPELEMNT"/>
</dbReference>
<evidence type="ECO:0000256" key="5">
    <source>
        <dbReference type="ARBA" id="ARBA00023159"/>
    </source>
</evidence>